<dbReference type="EMBL" id="FOSG01000040">
    <property type="protein sequence ID" value="SFM01520.1"/>
    <property type="molecule type" value="Genomic_DNA"/>
</dbReference>
<sequence>MDDRTRLTTAALGAALAVLVAAEHPGMLPALTFGLLVWGALALLLRL</sequence>
<feature type="transmembrane region" description="Helical" evidence="1">
    <location>
        <begin position="27"/>
        <end position="45"/>
    </location>
</feature>
<proteinExistence type="predicted"/>
<keyword evidence="1" id="KW-0472">Membrane</keyword>
<protein>
    <recommendedName>
        <fullName evidence="4">Phosphatidate cytidylyltransferase</fullName>
    </recommendedName>
</protein>
<evidence type="ECO:0000313" key="2">
    <source>
        <dbReference type="EMBL" id="SFM01520.1"/>
    </source>
</evidence>
<keyword evidence="3" id="KW-1185">Reference proteome</keyword>
<accession>A0A1I4MEA9</accession>
<evidence type="ECO:0000256" key="1">
    <source>
        <dbReference type="SAM" id="Phobius"/>
    </source>
</evidence>
<evidence type="ECO:0000313" key="3">
    <source>
        <dbReference type="Proteomes" id="UP000198928"/>
    </source>
</evidence>
<dbReference type="RefSeq" id="WP_175541176.1">
    <property type="nucleotide sequence ID" value="NZ_FOSG01000040.1"/>
</dbReference>
<organism evidence="2 3">
    <name type="scientific">Streptomyces pini</name>
    <dbReference type="NCBI Taxonomy" id="1520580"/>
    <lineage>
        <taxon>Bacteria</taxon>
        <taxon>Bacillati</taxon>
        <taxon>Actinomycetota</taxon>
        <taxon>Actinomycetes</taxon>
        <taxon>Kitasatosporales</taxon>
        <taxon>Streptomycetaceae</taxon>
        <taxon>Streptomyces</taxon>
    </lineage>
</organism>
<dbReference type="Proteomes" id="UP000198928">
    <property type="component" value="Unassembled WGS sequence"/>
</dbReference>
<dbReference type="AlphaFoldDB" id="A0A1I4MEA9"/>
<keyword evidence="1" id="KW-1133">Transmembrane helix</keyword>
<reference evidence="3" key="1">
    <citation type="submission" date="2016-10" db="EMBL/GenBank/DDBJ databases">
        <authorList>
            <person name="Varghese N."/>
            <person name="Submissions S."/>
        </authorList>
    </citation>
    <scope>NUCLEOTIDE SEQUENCE [LARGE SCALE GENOMIC DNA]</scope>
    <source>
        <strain evidence="3">PL19</strain>
    </source>
</reference>
<gene>
    <name evidence="2" type="ORF">SAMN05192584_1405</name>
</gene>
<name>A0A1I4MEA9_9ACTN</name>
<keyword evidence="1" id="KW-0812">Transmembrane</keyword>
<evidence type="ECO:0008006" key="4">
    <source>
        <dbReference type="Google" id="ProtNLM"/>
    </source>
</evidence>